<name>A0A9P3GF95_9APHY</name>
<evidence type="ECO:0000313" key="2">
    <source>
        <dbReference type="Proteomes" id="UP000703269"/>
    </source>
</evidence>
<protein>
    <submittedName>
        <fullName evidence="1">Uncharacterized protein</fullName>
    </submittedName>
</protein>
<gene>
    <name evidence="1" type="ORF">PsYK624_099310</name>
</gene>
<sequence length="333" mass="37555">MHLLLSSSSGVEILVMEEIHHAGLNVLRQVWHMAQPDPSQVEDFLPAPLFGRQPSAISWLSYPFHGQRLVAFHFAQFAGRRWGSAELRGPETFMVRDDAVPALYYLPVRDYDEGRGVGVFANGYGEVAVCSVSGTDLQKLRQCFETLTLGPPQAAWERLPTTAVSSSIVPPHPCYLTTALDPVHERAQLWAAHTPAHIPDGFRVDWELDYDAGVWNMFTPYPFAPGWRLEHAYKILGRAIPLFRDPGETFFSAGGCFYMLNEEDDVLYAVPPGTPYEELVRIALRPHGERGLVVMEGDGVMEWCADLFYKMVVYDREVLGRDRGEEMRARLQT</sequence>
<reference evidence="1 2" key="1">
    <citation type="submission" date="2021-08" db="EMBL/GenBank/DDBJ databases">
        <title>Draft Genome Sequence of Phanerochaete sordida strain YK-624.</title>
        <authorList>
            <person name="Mori T."/>
            <person name="Dohra H."/>
            <person name="Suzuki T."/>
            <person name="Kawagishi H."/>
            <person name="Hirai H."/>
        </authorList>
    </citation>
    <scope>NUCLEOTIDE SEQUENCE [LARGE SCALE GENOMIC DNA]</scope>
    <source>
        <strain evidence="1 2">YK-624</strain>
    </source>
</reference>
<keyword evidence="2" id="KW-1185">Reference proteome</keyword>
<dbReference type="EMBL" id="BPQB01000035">
    <property type="protein sequence ID" value="GJE93770.1"/>
    <property type="molecule type" value="Genomic_DNA"/>
</dbReference>
<organism evidence="1 2">
    <name type="scientific">Phanerochaete sordida</name>
    <dbReference type="NCBI Taxonomy" id="48140"/>
    <lineage>
        <taxon>Eukaryota</taxon>
        <taxon>Fungi</taxon>
        <taxon>Dikarya</taxon>
        <taxon>Basidiomycota</taxon>
        <taxon>Agaricomycotina</taxon>
        <taxon>Agaricomycetes</taxon>
        <taxon>Polyporales</taxon>
        <taxon>Phanerochaetaceae</taxon>
        <taxon>Phanerochaete</taxon>
    </lineage>
</organism>
<proteinExistence type="predicted"/>
<comment type="caution">
    <text evidence="1">The sequence shown here is derived from an EMBL/GenBank/DDBJ whole genome shotgun (WGS) entry which is preliminary data.</text>
</comment>
<dbReference type="Proteomes" id="UP000703269">
    <property type="component" value="Unassembled WGS sequence"/>
</dbReference>
<accession>A0A9P3GF95</accession>
<dbReference type="AlphaFoldDB" id="A0A9P3GF95"/>
<dbReference type="OrthoDB" id="2803853at2759"/>
<evidence type="ECO:0000313" key="1">
    <source>
        <dbReference type="EMBL" id="GJE93770.1"/>
    </source>
</evidence>